<feature type="compositionally biased region" description="Low complexity" evidence="4">
    <location>
        <begin position="625"/>
        <end position="639"/>
    </location>
</feature>
<gene>
    <name evidence="6" type="primary">107368352</name>
</gene>
<proteinExistence type="predicted"/>
<dbReference type="GO" id="GO:0005829">
    <property type="term" value="C:cytosol"/>
    <property type="evidence" value="ECO:0007669"/>
    <property type="project" value="TreeGrafter"/>
</dbReference>
<dbReference type="SMART" id="SM00799">
    <property type="entry name" value="DENN"/>
    <property type="match status" value="1"/>
</dbReference>
<feature type="compositionally biased region" description="Acidic residues" evidence="4">
    <location>
        <begin position="552"/>
        <end position="562"/>
    </location>
</feature>
<dbReference type="GO" id="GO:0030136">
    <property type="term" value="C:clathrin-coated vesicle"/>
    <property type="evidence" value="ECO:0007669"/>
    <property type="project" value="UniProtKB-SubCell"/>
</dbReference>
<dbReference type="HOGENOM" id="CLU_316723_0_0_1"/>
<dbReference type="PANTHER" id="PTHR13196">
    <property type="entry name" value="DENN DOMAIN-CONTAINING"/>
    <property type="match status" value="1"/>
</dbReference>
<dbReference type="FunFam" id="3.40.50.11500:FF:000001">
    <property type="entry name" value="Putative DENN domain-containing protein 1A"/>
    <property type="match status" value="1"/>
</dbReference>
<feature type="domain" description="UDENN" evidence="5">
    <location>
        <begin position="13"/>
        <end position="380"/>
    </location>
</feature>
<dbReference type="EMBL" id="CAEY01000695">
    <property type="status" value="NOT_ANNOTATED_CDS"/>
    <property type="molecule type" value="Genomic_DNA"/>
</dbReference>
<keyword evidence="3" id="KW-0968">Cytoplasmic vesicle</keyword>
<dbReference type="AlphaFoldDB" id="T1KXH1"/>
<feature type="compositionally biased region" description="Basic and acidic residues" evidence="4">
    <location>
        <begin position="654"/>
        <end position="664"/>
    </location>
</feature>
<feature type="region of interest" description="Disordered" evidence="4">
    <location>
        <begin position="597"/>
        <end position="665"/>
    </location>
</feature>
<feature type="compositionally biased region" description="Polar residues" evidence="4">
    <location>
        <begin position="472"/>
        <end position="494"/>
    </location>
</feature>
<reference evidence="7" key="1">
    <citation type="submission" date="2011-08" db="EMBL/GenBank/DDBJ databases">
        <authorList>
            <person name="Rombauts S."/>
        </authorList>
    </citation>
    <scope>NUCLEOTIDE SEQUENCE</scope>
    <source>
        <strain evidence="7">London</strain>
    </source>
</reference>
<evidence type="ECO:0000256" key="3">
    <source>
        <dbReference type="ARBA" id="ARBA00023329"/>
    </source>
</evidence>
<evidence type="ECO:0000256" key="2">
    <source>
        <dbReference type="ARBA" id="ARBA00022658"/>
    </source>
</evidence>
<dbReference type="GO" id="GO:0032456">
    <property type="term" value="P:endocytic recycling"/>
    <property type="evidence" value="ECO:0007669"/>
    <property type="project" value="TreeGrafter"/>
</dbReference>
<organism evidence="6 7">
    <name type="scientific">Tetranychus urticae</name>
    <name type="common">Two-spotted spider mite</name>
    <dbReference type="NCBI Taxonomy" id="32264"/>
    <lineage>
        <taxon>Eukaryota</taxon>
        <taxon>Metazoa</taxon>
        <taxon>Ecdysozoa</taxon>
        <taxon>Arthropoda</taxon>
        <taxon>Chelicerata</taxon>
        <taxon>Arachnida</taxon>
        <taxon>Acari</taxon>
        <taxon>Acariformes</taxon>
        <taxon>Trombidiformes</taxon>
        <taxon>Prostigmata</taxon>
        <taxon>Eleutherengona</taxon>
        <taxon>Raphignathae</taxon>
        <taxon>Tetranychoidea</taxon>
        <taxon>Tetranychidae</taxon>
        <taxon>Tetranychus</taxon>
    </lineage>
</organism>
<dbReference type="Gene3D" id="3.30.450.200">
    <property type="match status" value="1"/>
</dbReference>
<dbReference type="EnsemblMetazoa" id="tetur26g00150.1">
    <property type="protein sequence ID" value="tetur26g00150.1"/>
    <property type="gene ID" value="tetur26g00150"/>
</dbReference>
<reference evidence="6" key="2">
    <citation type="submission" date="2015-06" db="UniProtKB">
        <authorList>
            <consortium name="EnsemblMetazoa"/>
        </authorList>
    </citation>
    <scope>IDENTIFICATION</scope>
</reference>
<dbReference type="Gene3D" id="3.40.50.11500">
    <property type="match status" value="1"/>
</dbReference>
<dbReference type="eggNOG" id="KOG3569">
    <property type="taxonomic scope" value="Eukaryota"/>
</dbReference>
<feature type="compositionally biased region" description="Polar residues" evidence="4">
    <location>
        <begin position="600"/>
        <end position="624"/>
    </location>
</feature>
<keyword evidence="7" id="KW-1185">Reference proteome</keyword>
<dbReference type="InterPro" id="IPR001194">
    <property type="entry name" value="cDENN_dom"/>
</dbReference>
<dbReference type="GO" id="GO:0005085">
    <property type="term" value="F:guanyl-nucleotide exchange factor activity"/>
    <property type="evidence" value="ECO:0007669"/>
    <property type="project" value="UniProtKB-KW"/>
</dbReference>
<dbReference type="GO" id="GO:0006897">
    <property type="term" value="P:endocytosis"/>
    <property type="evidence" value="ECO:0007669"/>
    <property type="project" value="TreeGrafter"/>
</dbReference>
<dbReference type="Proteomes" id="UP000015104">
    <property type="component" value="Unassembled WGS sequence"/>
</dbReference>
<dbReference type="KEGG" id="tut:107368352"/>
<feature type="compositionally biased region" description="Low complexity" evidence="4">
    <location>
        <begin position="778"/>
        <end position="817"/>
    </location>
</feature>
<dbReference type="Pfam" id="PF03456">
    <property type="entry name" value="uDENN"/>
    <property type="match status" value="1"/>
</dbReference>
<evidence type="ECO:0000313" key="6">
    <source>
        <dbReference type="EnsemblMetazoa" id="tetur26g00150.1"/>
    </source>
</evidence>
<dbReference type="PANTHER" id="PTHR13196:SF14">
    <property type="entry name" value="UDENN DOMAIN-CONTAINING PROTEIN"/>
    <property type="match status" value="1"/>
</dbReference>
<accession>T1KXH1</accession>
<evidence type="ECO:0000256" key="4">
    <source>
        <dbReference type="SAM" id="MobiDB-lite"/>
    </source>
</evidence>
<dbReference type="GO" id="GO:1901981">
    <property type="term" value="F:phosphatidylinositol phosphate binding"/>
    <property type="evidence" value="ECO:0007669"/>
    <property type="project" value="TreeGrafter"/>
</dbReference>
<dbReference type="SMART" id="SM00801">
    <property type="entry name" value="dDENN"/>
    <property type="match status" value="1"/>
</dbReference>
<dbReference type="Pfam" id="PF02141">
    <property type="entry name" value="DENN"/>
    <property type="match status" value="1"/>
</dbReference>
<dbReference type="InterPro" id="IPR037516">
    <property type="entry name" value="Tripartite_DENN"/>
</dbReference>
<name>T1KXH1_TETUR</name>
<evidence type="ECO:0000256" key="1">
    <source>
        <dbReference type="ARBA" id="ARBA00004132"/>
    </source>
</evidence>
<feature type="compositionally biased region" description="Basic and acidic residues" evidence="4">
    <location>
        <begin position="533"/>
        <end position="544"/>
    </location>
</feature>
<dbReference type="Gene3D" id="6.10.140.1000">
    <property type="match status" value="1"/>
</dbReference>
<evidence type="ECO:0000259" key="5">
    <source>
        <dbReference type="PROSITE" id="PS50211"/>
    </source>
</evidence>
<evidence type="ECO:0000313" key="7">
    <source>
        <dbReference type="Proteomes" id="UP000015104"/>
    </source>
</evidence>
<comment type="subcellular location">
    <subcellularLocation>
        <location evidence="1">Cytoplasmic vesicle</location>
        <location evidence="1">Clathrin-coated vesicle</location>
    </subcellularLocation>
</comment>
<dbReference type="SMART" id="SM00800">
    <property type="entry name" value="uDENN"/>
    <property type="match status" value="1"/>
</dbReference>
<dbReference type="STRING" id="32264.T1KXH1"/>
<protein>
    <recommendedName>
        <fullName evidence="5">UDENN domain-containing protein</fullName>
    </recommendedName>
</protein>
<dbReference type="InterPro" id="IPR040032">
    <property type="entry name" value="DENND1A/B/C"/>
</dbReference>
<dbReference type="OMA" id="VFMEISR"/>
<dbReference type="OrthoDB" id="206724at2759"/>
<dbReference type="PROSITE" id="PS50211">
    <property type="entry name" value="DENN"/>
    <property type="match status" value="1"/>
</dbReference>
<sequence>MACRIRSSPNHVFDVFMEISRPANSPDSKPYILQQYPHNFKDEEITKSVPQFCYPCRIESPNVLHFSFVLTSIDSKWSFGFIRHPPQPGDTCLVLLSSLPWHDTFYKLLNYIASLIAKDDTAHLNRFLEALYLTPVPQPGLFLQVIYAVNNREHDFTVQCPDHHKIPSIPEDRNLSEYFNAVDSNNMITIFASMLNERRIIITSKKLSRLSACVQAANSLIYPMYWQHIFIPVLPSHLLDYLSAPMPFLIGVPSSILATTKHSEFGETVILDADENKITTPFDDVGMLPNEIVSFLKKSMKNNGALIGDGVARTFLKALVMLIGGYQNALRFPSGSKITFDKEAFIKTRPDHMQPFLQKMLHLQIFHQFIEDRIRMLTNAESISDEFEFEVNMYEEDQSSHRFRAQYKEWLGQMKKEGGALLKSVNPAVKSAYKQVKKGGKQVKDRGKKAYNGLRLKLQDIQKPESGLPRSAPSTPRESPTSSAYYGLEESSNGPVRKSASGLILGKSDRNQMLSTSSVSDFTSRKNMFGENNSRRDPFFKDNASEQAPEASSEDSEIDSVEEDRLSGIEGLTYKPINIDLMGELQEVIKGFGLKGRLQDSGSLTTNSDKSFNWSGSQSQQQPEQNSVCSSNSQSRRSSYNLPLPPSKSCNSRKSSDTPVETKENLLITLDSSPEDLESMFDPLSQKQQSYLYSNQQKKGPQQRNETQKLFQNSENSILFDSNLPNQPISTQSDLNLLNQTTTINTNQRPQLPPKPPAQSYLYRLPSTIRYNQLPQPSSHLFSSSSNSSSSTSSPYSHSSSSSSSSTINPSNSMISSDPRASIYPIRPASTNLGNHSFLHSNSNHNGALKPRSNAYTNPICNISNTTLHGGLSTNPFTNNNSVQFTSCGKSSTANSIIHPNLESIVATDQNSFNSNWQKFD</sequence>
<dbReference type="FunFam" id="3.30.450.200:FF:000003">
    <property type="entry name" value="DENN domain containing 1A"/>
    <property type="match status" value="1"/>
</dbReference>
<dbReference type="InterPro" id="IPR005113">
    <property type="entry name" value="uDENN_dom"/>
</dbReference>
<dbReference type="InterPro" id="IPR005112">
    <property type="entry name" value="dDENN_dom"/>
</dbReference>
<feature type="compositionally biased region" description="Polar residues" evidence="4">
    <location>
        <begin position="511"/>
        <end position="532"/>
    </location>
</feature>
<dbReference type="InterPro" id="IPR043153">
    <property type="entry name" value="DENN_C"/>
</dbReference>
<keyword evidence="2" id="KW-0344">Guanine-nucleotide releasing factor</keyword>
<dbReference type="Pfam" id="PF03455">
    <property type="entry name" value="dDENN"/>
    <property type="match status" value="1"/>
</dbReference>
<feature type="region of interest" description="Disordered" evidence="4">
    <location>
        <begin position="773"/>
        <end position="828"/>
    </location>
</feature>
<feature type="region of interest" description="Disordered" evidence="4">
    <location>
        <begin position="458"/>
        <end position="563"/>
    </location>
</feature>